<proteinExistence type="predicted"/>
<feature type="compositionally biased region" description="Basic and acidic residues" evidence="1">
    <location>
        <begin position="29"/>
        <end position="39"/>
    </location>
</feature>
<keyword evidence="3" id="KW-1185">Reference proteome</keyword>
<feature type="non-terminal residue" evidence="2">
    <location>
        <position position="1"/>
    </location>
</feature>
<accession>A0A9N9EHY4</accession>
<organism evidence="2 3">
    <name type="scientific">Ambispora gerdemannii</name>
    <dbReference type="NCBI Taxonomy" id="144530"/>
    <lineage>
        <taxon>Eukaryota</taxon>
        <taxon>Fungi</taxon>
        <taxon>Fungi incertae sedis</taxon>
        <taxon>Mucoromycota</taxon>
        <taxon>Glomeromycotina</taxon>
        <taxon>Glomeromycetes</taxon>
        <taxon>Archaeosporales</taxon>
        <taxon>Ambisporaceae</taxon>
        <taxon>Ambispora</taxon>
    </lineage>
</organism>
<evidence type="ECO:0000313" key="3">
    <source>
        <dbReference type="Proteomes" id="UP000789831"/>
    </source>
</evidence>
<comment type="caution">
    <text evidence="2">The sequence shown here is derived from an EMBL/GenBank/DDBJ whole genome shotgun (WGS) entry which is preliminary data.</text>
</comment>
<sequence>KLEADKIGTQGEKIGIEEGIKSTSKKKGEKQAEKKRLENQKASLEQMRDDAKLQSITEIENLIDSICGAGIGSKLYTIYEIQRMKFNIANLKKKCAEQSQDVKSKYITMESDIKTEIEDKLAGPVIKIKEFEDLGKDMDERIARAAELEKLITYKEAFEETAKIRQLDEQEKLELQAIKDKIAGKYIPKKDDKSSNITLSEFQSMPVFANADQSLLDKWMNLDKANGKYKKKAAIEELVNRVIGDTTKKGKFVEHIKNDSNATGANFISF</sequence>
<dbReference type="Proteomes" id="UP000789831">
    <property type="component" value="Unassembled WGS sequence"/>
</dbReference>
<protein>
    <submittedName>
        <fullName evidence="2">354_t:CDS:1</fullName>
    </submittedName>
</protein>
<reference evidence="2" key="1">
    <citation type="submission" date="2021-06" db="EMBL/GenBank/DDBJ databases">
        <authorList>
            <person name="Kallberg Y."/>
            <person name="Tangrot J."/>
            <person name="Rosling A."/>
        </authorList>
    </citation>
    <scope>NUCLEOTIDE SEQUENCE</scope>
    <source>
        <strain evidence="2">MT106</strain>
    </source>
</reference>
<gene>
    <name evidence="2" type="ORF">AGERDE_LOCUS12324</name>
</gene>
<dbReference type="AlphaFoldDB" id="A0A9N9EHY4"/>
<feature type="region of interest" description="Disordered" evidence="1">
    <location>
        <begin position="18"/>
        <end position="42"/>
    </location>
</feature>
<dbReference type="EMBL" id="CAJVPL010008005">
    <property type="protein sequence ID" value="CAG8672485.1"/>
    <property type="molecule type" value="Genomic_DNA"/>
</dbReference>
<evidence type="ECO:0000256" key="1">
    <source>
        <dbReference type="SAM" id="MobiDB-lite"/>
    </source>
</evidence>
<name>A0A9N9EHY4_9GLOM</name>
<evidence type="ECO:0000313" key="2">
    <source>
        <dbReference type="EMBL" id="CAG8672485.1"/>
    </source>
</evidence>